<dbReference type="Proteomes" id="UP001374952">
    <property type="component" value="Unassembled WGS sequence"/>
</dbReference>
<gene>
    <name evidence="1" type="ORF">V6250_07895</name>
</gene>
<evidence type="ECO:0000313" key="2">
    <source>
        <dbReference type="Proteomes" id="UP001374952"/>
    </source>
</evidence>
<name>A0ACC6R2Q8_9GAMM</name>
<dbReference type="EMBL" id="JBAKAX010000006">
    <property type="protein sequence ID" value="MEL0604086.1"/>
    <property type="molecule type" value="Genomic_DNA"/>
</dbReference>
<reference evidence="1" key="1">
    <citation type="submission" date="2024-02" db="EMBL/GenBank/DDBJ databases">
        <title>Bacteria isolated from the canopy kelp, Nereocystis luetkeana.</title>
        <authorList>
            <person name="Pfister C.A."/>
            <person name="Younker I.T."/>
            <person name="Light S.H."/>
        </authorList>
    </citation>
    <scope>NUCLEOTIDE SEQUENCE</scope>
    <source>
        <strain evidence="1">TN.2.01</strain>
    </source>
</reference>
<evidence type="ECO:0000313" key="1">
    <source>
        <dbReference type="EMBL" id="MEL0604086.1"/>
    </source>
</evidence>
<keyword evidence="1" id="KW-0378">Hydrolase</keyword>
<keyword evidence="1" id="KW-0326">Glycosidase</keyword>
<sequence>MMSKLTTTEFEAKLTKLQAQHKALIAKENSEVQKSNGIYSRWSNPIVTNDHIPLNWRYDFNHETNPFLLERIGVNATLNSGAIKFNGKYVIVVRVEGVDRKSYFAVAQSDNGVDNFEFWERPITMPETEEPDTNTYDMRLVEHEDGYIYGLFCTERKDKTQLEDTSAAEAQCGIARTKDLVNWERLPDLVTFSGQQRNVVLHPEFIDGKYALYTRPQDGFISVGGGGGIGFGLCDSMEKAVINEETIIDEKIYHTITEVKNGQGPAPLKTSYGWLHLAHGVRNTAAGLRYVLYTFLTDLEKPWIITHKPGGHLIAPEGDERVGDVSNVVFSNGWIADSNGDVFIYYASSDTRMHVATSTIEKLVDHCVNAPSDGLRSAKSVESINKLIDSNLAI</sequence>
<protein>
    <submittedName>
        <fullName evidence="1">Glycosidase</fullName>
    </submittedName>
</protein>
<proteinExistence type="predicted"/>
<keyword evidence="2" id="KW-1185">Reference proteome</keyword>
<comment type="caution">
    <text evidence="1">The sequence shown here is derived from an EMBL/GenBank/DDBJ whole genome shotgun (WGS) entry which is preliminary data.</text>
</comment>
<organism evidence="1 2">
    <name type="scientific">Pseudoalteromonas undina</name>
    <dbReference type="NCBI Taxonomy" id="43660"/>
    <lineage>
        <taxon>Bacteria</taxon>
        <taxon>Pseudomonadati</taxon>
        <taxon>Pseudomonadota</taxon>
        <taxon>Gammaproteobacteria</taxon>
        <taxon>Alteromonadales</taxon>
        <taxon>Pseudoalteromonadaceae</taxon>
        <taxon>Pseudoalteromonas</taxon>
    </lineage>
</organism>
<accession>A0ACC6R2Q8</accession>